<name>A0A7H9BKD5_9NEIS</name>
<sequence>MLSYIYSKFFSRRYSSDDIENCICLLENGDKITAIKKLNKLTTRGNLKADGILGEVYYIDNYLNDAVYHFKRSRLSNDTNLICLSNHYLGLIFNNKAYEHYDRGLASRYFLNAALWGHIPAAVELDISREHFTKYYNERPANDILAHWVGDSAKEGNPHAQLTLGIIFLLEIFSCIDFDLAEEWLLRATSAQDGEAEYYLSVLYGCGCGHDISHIHYNAYKDKADTEKSITYLIRAMEHDNCDAFEHAAFLFTVGNERFKENIYLSYALCALLMKLSEGRASDRIQSLGLHESIKITNAAEMAKVKHYVDAIKDNGIAKVILDAIDDNGS</sequence>
<dbReference type="InterPro" id="IPR011990">
    <property type="entry name" value="TPR-like_helical_dom_sf"/>
</dbReference>
<evidence type="ECO:0000313" key="1">
    <source>
        <dbReference type="EMBL" id="QLG88416.1"/>
    </source>
</evidence>
<dbReference type="KEGG" id="chiz:HQ393_09230"/>
<dbReference type="EMBL" id="CP058627">
    <property type="protein sequence ID" value="QLG89147.1"/>
    <property type="molecule type" value="Genomic_DNA"/>
</dbReference>
<dbReference type="EMBL" id="CP058627">
    <property type="protein sequence ID" value="QLG88416.1"/>
    <property type="molecule type" value="Genomic_DNA"/>
</dbReference>
<dbReference type="KEGG" id="chiz:HQ393_13345"/>
<dbReference type="RefSeq" id="WP_179354931.1">
    <property type="nucleotide sequence ID" value="NZ_CP058627.1"/>
</dbReference>
<gene>
    <name evidence="1" type="ORF">HQ393_09230</name>
    <name evidence="2" type="ORF">HQ393_13345</name>
</gene>
<proteinExistence type="predicted"/>
<dbReference type="SUPFAM" id="SSF81901">
    <property type="entry name" value="HCP-like"/>
    <property type="match status" value="1"/>
</dbReference>
<accession>A0A7H9BKD5</accession>
<evidence type="ECO:0000313" key="2">
    <source>
        <dbReference type="EMBL" id="QLG89147.1"/>
    </source>
</evidence>
<reference evidence="2 3" key="1">
    <citation type="submission" date="2020-07" db="EMBL/GenBank/DDBJ databases">
        <title>Complete genome sequence of Chitinibacter sp. 2T18.</title>
        <authorList>
            <person name="Bae J.-W."/>
            <person name="Choi J.-W."/>
        </authorList>
    </citation>
    <scope>NUCLEOTIDE SEQUENCE [LARGE SCALE GENOMIC DNA]</scope>
    <source>
        <strain evidence="2 3">2T18</strain>
    </source>
</reference>
<organism evidence="2 3">
    <name type="scientific">Chitinibacter bivalviorum</name>
    <dbReference type="NCBI Taxonomy" id="2739434"/>
    <lineage>
        <taxon>Bacteria</taxon>
        <taxon>Pseudomonadati</taxon>
        <taxon>Pseudomonadota</taxon>
        <taxon>Betaproteobacteria</taxon>
        <taxon>Neisseriales</taxon>
        <taxon>Chitinibacteraceae</taxon>
        <taxon>Chitinibacter</taxon>
    </lineage>
</organism>
<evidence type="ECO:0000313" key="3">
    <source>
        <dbReference type="Proteomes" id="UP000509597"/>
    </source>
</evidence>
<protein>
    <submittedName>
        <fullName evidence="2">Sel1 repeat family protein</fullName>
    </submittedName>
</protein>
<keyword evidence="3" id="KW-1185">Reference proteome</keyword>
<dbReference type="Proteomes" id="UP000509597">
    <property type="component" value="Chromosome"/>
</dbReference>
<dbReference type="Gene3D" id="1.25.40.10">
    <property type="entry name" value="Tetratricopeptide repeat domain"/>
    <property type="match status" value="1"/>
</dbReference>
<dbReference type="AlphaFoldDB" id="A0A7H9BKD5"/>